<gene>
    <name evidence="1" type="ORF">I4F81_009409</name>
</gene>
<name>A0ACC3C9P2_PYRYE</name>
<keyword evidence="2" id="KW-1185">Reference proteome</keyword>
<proteinExistence type="predicted"/>
<organism evidence="1 2">
    <name type="scientific">Pyropia yezoensis</name>
    <name type="common">Susabi-nori</name>
    <name type="synonym">Porphyra yezoensis</name>
    <dbReference type="NCBI Taxonomy" id="2788"/>
    <lineage>
        <taxon>Eukaryota</taxon>
        <taxon>Rhodophyta</taxon>
        <taxon>Bangiophyceae</taxon>
        <taxon>Bangiales</taxon>
        <taxon>Bangiaceae</taxon>
        <taxon>Pyropia</taxon>
    </lineage>
</organism>
<sequence>MAVAAFVAAAGAAADGLGEGGAADSDDELDEVEDFGAGAIAADRLAGEAVPEVGALDFETDCAERAARRASSQNAASFAMSEKSWASADRAAARFIRFLARAYAIVNAPGGETAEQQGLRLATTLEAALPHRLRRYFALLRKGGRAHLVGGKNAPLAMSTVCNVASCLRRFFALACRDFAGETSYVPGCKSADDAYMVIPEVDRTPSQIAAGETFQGCPLKHSIVVEWLQGSHKRATSLGEEAAQTPPVTVETMTAACDLATAEFDDPDAEDDPTALQYRRLTLYIIMVFSWCTMLRPVNLLGLTCIDVEFAPMVGQDLLFFETYGRPRWAKIRYSRLKTNAAGMAPAPAYYFWSADSSQQEMEESAHSAGASACVRCPFSWCDLPAFAYLYVQLRAADPGFTLRSELPFFVTPVPGDVDGGGAMSGVPVTKAWWELHLRAFVLLFDPALSARGVGGLYGFRRGATQFWLNLTGDVQTVMRMGVWKANSSRFLFYVLNYRCPGTLRVRIRHYDRVDREDFQARLGALVDGFMLWFEARVVALHAENHGNFFAAAFGAEVAGKVLEMMSSLLHLHGGIEGEKAV</sequence>
<dbReference type="EMBL" id="CM020619">
    <property type="protein sequence ID" value="KAK1866897.1"/>
    <property type="molecule type" value="Genomic_DNA"/>
</dbReference>
<evidence type="ECO:0000313" key="1">
    <source>
        <dbReference type="EMBL" id="KAK1866897.1"/>
    </source>
</evidence>
<dbReference type="Proteomes" id="UP000798662">
    <property type="component" value="Chromosome 2"/>
</dbReference>
<evidence type="ECO:0000313" key="2">
    <source>
        <dbReference type="Proteomes" id="UP000798662"/>
    </source>
</evidence>
<protein>
    <submittedName>
        <fullName evidence="1">Uncharacterized protein</fullName>
    </submittedName>
</protein>
<accession>A0ACC3C9P2</accession>
<comment type="caution">
    <text evidence="1">The sequence shown here is derived from an EMBL/GenBank/DDBJ whole genome shotgun (WGS) entry which is preliminary data.</text>
</comment>
<reference evidence="1" key="1">
    <citation type="submission" date="2019-11" db="EMBL/GenBank/DDBJ databases">
        <title>Nori genome reveals adaptations in red seaweeds to the harsh intertidal environment.</title>
        <authorList>
            <person name="Wang D."/>
            <person name="Mao Y."/>
        </authorList>
    </citation>
    <scope>NUCLEOTIDE SEQUENCE</scope>
    <source>
        <tissue evidence="1">Gametophyte</tissue>
    </source>
</reference>